<feature type="compositionally biased region" description="Basic residues" evidence="1">
    <location>
        <begin position="98"/>
        <end position="114"/>
    </location>
</feature>
<evidence type="ECO:0000313" key="3">
    <source>
        <dbReference type="Proteomes" id="UP000807342"/>
    </source>
</evidence>
<proteinExistence type="predicted"/>
<dbReference type="Proteomes" id="UP000807342">
    <property type="component" value="Unassembled WGS sequence"/>
</dbReference>
<reference evidence="2" key="1">
    <citation type="submission" date="2020-11" db="EMBL/GenBank/DDBJ databases">
        <authorList>
            <consortium name="DOE Joint Genome Institute"/>
            <person name="Ahrendt S."/>
            <person name="Riley R."/>
            <person name="Andreopoulos W."/>
            <person name="Labutti K."/>
            <person name="Pangilinan J."/>
            <person name="Ruiz-Duenas F.J."/>
            <person name="Barrasa J.M."/>
            <person name="Sanchez-Garcia M."/>
            <person name="Camarero S."/>
            <person name="Miyauchi S."/>
            <person name="Serrano A."/>
            <person name="Linde D."/>
            <person name="Babiker R."/>
            <person name="Drula E."/>
            <person name="Ayuso-Fernandez I."/>
            <person name="Pacheco R."/>
            <person name="Padilla G."/>
            <person name="Ferreira P."/>
            <person name="Barriuso J."/>
            <person name="Kellner H."/>
            <person name="Castanera R."/>
            <person name="Alfaro M."/>
            <person name="Ramirez L."/>
            <person name="Pisabarro A.G."/>
            <person name="Kuo A."/>
            <person name="Tritt A."/>
            <person name="Lipzen A."/>
            <person name="He G."/>
            <person name="Yan M."/>
            <person name="Ng V."/>
            <person name="Cullen D."/>
            <person name="Martin F."/>
            <person name="Rosso M.-N."/>
            <person name="Henrissat B."/>
            <person name="Hibbett D."/>
            <person name="Martinez A.T."/>
            <person name="Grigoriev I.V."/>
        </authorList>
    </citation>
    <scope>NUCLEOTIDE SEQUENCE</scope>
    <source>
        <strain evidence="2">MF-IS2</strain>
    </source>
</reference>
<dbReference type="OrthoDB" id="2565191at2759"/>
<gene>
    <name evidence="2" type="ORF">P691DRAFT_774949</name>
</gene>
<keyword evidence="3" id="KW-1185">Reference proteome</keyword>
<dbReference type="EMBL" id="MU151142">
    <property type="protein sequence ID" value="KAF9449039.1"/>
    <property type="molecule type" value="Genomic_DNA"/>
</dbReference>
<evidence type="ECO:0000256" key="1">
    <source>
        <dbReference type="SAM" id="MobiDB-lite"/>
    </source>
</evidence>
<organism evidence="2 3">
    <name type="scientific">Macrolepiota fuliginosa MF-IS2</name>
    <dbReference type="NCBI Taxonomy" id="1400762"/>
    <lineage>
        <taxon>Eukaryota</taxon>
        <taxon>Fungi</taxon>
        <taxon>Dikarya</taxon>
        <taxon>Basidiomycota</taxon>
        <taxon>Agaricomycotina</taxon>
        <taxon>Agaricomycetes</taxon>
        <taxon>Agaricomycetidae</taxon>
        <taxon>Agaricales</taxon>
        <taxon>Agaricineae</taxon>
        <taxon>Agaricaceae</taxon>
        <taxon>Macrolepiota</taxon>
    </lineage>
</organism>
<sequence length="313" mass="35576">MDRDSRRISVYDLTGLRVHPNGYRVHQTERNLELGKHSHNIQDSRGWVANDAGGSISVPKYRNGGHAPSSDAEYIDAEQAENDQNEQEDEDEEDSMRKGKRKKQNNMGPIKRRKFMENDSYITVLSQMSETVGKDLEMPSQDLLKNIHFFAAKYYDERDLLVNTAKRYRREKRLRKLGHLSGGVSDGTLDSRGPNPLDTEQVADNDADGRRRKVNRDMYRVLDGSVLVALGVLAQEVVKKFVSSKGRSQYVSPVADYMDDEVGEVEEAEDPIEDFEDERNEELVRQISSGLPKDSEAIPEGWDEGVIENETQV</sequence>
<feature type="region of interest" description="Disordered" evidence="1">
    <location>
        <begin position="79"/>
        <end position="114"/>
    </location>
</feature>
<comment type="caution">
    <text evidence="2">The sequence shown here is derived from an EMBL/GenBank/DDBJ whole genome shotgun (WGS) entry which is preliminary data.</text>
</comment>
<protein>
    <submittedName>
        <fullName evidence="2">Uncharacterized protein</fullName>
    </submittedName>
</protein>
<dbReference type="AlphaFoldDB" id="A0A9P5XEU6"/>
<feature type="compositionally biased region" description="Acidic residues" evidence="1">
    <location>
        <begin position="79"/>
        <end position="94"/>
    </location>
</feature>
<name>A0A9P5XEU6_9AGAR</name>
<evidence type="ECO:0000313" key="2">
    <source>
        <dbReference type="EMBL" id="KAF9449039.1"/>
    </source>
</evidence>
<accession>A0A9P5XEU6</accession>
<feature type="region of interest" description="Disordered" evidence="1">
    <location>
        <begin position="286"/>
        <end position="313"/>
    </location>
</feature>
<feature type="region of interest" description="Disordered" evidence="1">
    <location>
        <begin position="179"/>
        <end position="210"/>
    </location>
</feature>